<evidence type="ECO:0000313" key="7">
    <source>
        <dbReference type="EMBL" id="KLV01387.1"/>
    </source>
</evidence>
<feature type="chain" id="PRO_5005253584" description="OmpA-like domain-containing protein" evidence="5">
    <location>
        <begin position="24"/>
        <end position="200"/>
    </location>
</feature>
<dbReference type="InterPro" id="IPR050330">
    <property type="entry name" value="Bact_OuterMem_StrucFunc"/>
</dbReference>
<protein>
    <recommendedName>
        <fullName evidence="6">OmpA-like domain-containing protein</fullName>
    </recommendedName>
</protein>
<dbReference type="Pfam" id="PF00691">
    <property type="entry name" value="OmpA"/>
    <property type="match status" value="1"/>
</dbReference>
<dbReference type="PRINTS" id="PR01021">
    <property type="entry name" value="OMPADOMAIN"/>
</dbReference>
<evidence type="ECO:0000256" key="2">
    <source>
        <dbReference type="ARBA" id="ARBA00023136"/>
    </source>
</evidence>
<reference evidence="7 8" key="1">
    <citation type="submission" date="2015-05" db="EMBL/GenBank/DDBJ databases">
        <title>Photobacterium galathea sp. nov.</title>
        <authorList>
            <person name="Machado H."/>
            <person name="Gram L."/>
        </authorList>
    </citation>
    <scope>NUCLEOTIDE SEQUENCE [LARGE SCALE GENOMIC DNA]</scope>
    <source>
        <strain evidence="7 8">CGMCC 1.12159</strain>
    </source>
</reference>
<keyword evidence="2 4" id="KW-0472">Membrane</keyword>
<evidence type="ECO:0000256" key="4">
    <source>
        <dbReference type="PROSITE-ProRule" id="PRU00473"/>
    </source>
</evidence>
<dbReference type="InterPro" id="IPR036737">
    <property type="entry name" value="OmpA-like_sf"/>
</dbReference>
<dbReference type="PANTHER" id="PTHR30329">
    <property type="entry name" value="STATOR ELEMENT OF FLAGELLAR MOTOR COMPLEX"/>
    <property type="match status" value="1"/>
</dbReference>
<dbReference type="PROSITE" id="PS51257">
    <property type="entry name" value="PROKAR_LIPOPROTEIN"/>
    <property type="match status" value="1"/>
</dbReference>
<dbReference type="EMBL" id="LDOT01000055">
    <property type="protein sequence ID" value="KLV01387.1"/>
    <property type="molecule type" value="Genomic_DNA"/>
</dbReference>
<evidence type="ECO:0000256" key="1">
    <source>
        <dbReference type="ARBA" id="ARBA00004442"/>
    </source>
</evidence>
<sequence>MLRSKFFWLPIVGALALSGCSTSPVGMIANQDSDQFDNDRDGVINERDLCADTVMGAVVNNDGCPFDITSIADGELIVLFDHDSANIHSNQLAEVKRIVGVLNKNPGLSLVLEGHASASGSAEYNLQLSKKRAEAVKQLFISRGLSAERLEILPVGEQKLLLNNNTVQADTLNRRVTTQFKSSDTYTDYKWHIYTMESTL</sequence>
<dbReference type="Proteomes" id="UP000036097">
    <property type="component" value="Unassembled WGS sequence"/>
</dbReference>
<gene>
    <name evidence="7" type="ORF">ABT56_22370</name>
</gene>
<dbReference type="CDD" id="cd07185">
    <property type="entry name" value="OmpA_C-like"/>
    <property type="match status" value="1"/>
</dbReference>
<comment type="caution">
    <text evidence="7">The sequence shown here is derived from an EMBL/GenBank/DDBJ whole genome shotgun (WGS) entry which is preliminary data.</text>
</comment>
<evidence type="ECO:0000259" key="6">
    <source>
        <dbReference type="PROSITE" id="PS51123"/>
    </source>
</evidence>
<feature type="signal peptide" evidence="5">
    <location>
        <begin position="1"/>
        <end position="23"/>
    </location>
</feature>
<organism evidence="7 8">
    <name type="scientific">Photobacterium aquae</name>
    <dbReference type="NCBI Taxonomy" id="1195763"/>
    <lineage>
        <taxon>Bacteria</taxon>
        <taxon>Pseudomonadati</taxon>
        <taxon>Pseudomonadota</taxon>
        <taxon>Gammaproteobacteria</taxon>
        <taxon>Vibrionales</taxon>
        <taxon>Vibrionaceae</taxon>
        <taxon>Photobacterium</taxon>
    </lineage>
</organism>
<comment type="subcellular location">
    <subcellularLocation>
        <location evidence="1">Cell outer membrane</location>
    </subcellularLocation>
</comment>
<dbReference type="InterPro" id="IPR006664">
    <property type="entry name" value="OMP_bac"/>
</dbReference>
<name>A0A0J1JHH6_9GAMM</name>
<accession>A0A0J1JHH6</accession>
<dbReference type="InterPro" id="IPR006665">
    <property type="entry name" value="OmpA-like"/>
</dbReference>
<dbReference type="GO" id="GO:0009279">
    <property type="term" value="C:cell outer membrane"/>
    <property type="evidence" value="ECO:0007669"/>
    <property type="project" value="UniProtKB-SubCell"/>
</dbReference>
<dbReference type="PANTHER" id="PTHR30329:SF21">
    <property type="entry name" value="LIPOPROTEIN YIAD-RELATED"/>
    <property type="match status" value="1"/>
</dbReference>
<feature type="domain" description="OmpA-like" evidence="6">
    <location>
        <begin position="67"/>
        <end position="184"/>
    </location>
</feature>
<proteinExistence type="predicted"/>
<dbReference type="PROSITE" id="PS00018">
    <property type="entry name" value="EF_HAND_1"/>
    <property type="match status" value="1"/>
</dbReference>
<keyword evidence="5" id="KW-0732">Signal</keyword>
<keyword evidence="8" id="KW-1185">Reference proteome</keyword>
<evidence type="ECO:0000256" key="5">
    <source>
        <dbReference type="SAM" id="SignalP"/>
    </source>
</evidence>
<dbReference type="Gene3D" id="3.30.1330.60">
    <property type="entry name" value="OmpA-like domain"/>
    <property type="match status" value="1"/>
</dbReference>
<dbReference type="InterPro" id="IPR018247">
    <property type="entry name" value="EF_Hand_1_Ca_BS"/>
</dbReference>
<evidence type="ECO:0000256" key="3">
    <source>
        <dbReference type="ARBA" id="ARBA00023237"/>
    </source>
</evidence>
<evidence type="ECO:0000313" key="8">
    <source>
        <dbReference type="Proteomes" id="UP000036097"/>
    </source>
</evidence>
<dbReference type="PATRIC" id="fig|1195763.3.peg.4792"/>
<dbReference type="PROSITE" id="PS51123">
    <property type="entry name" value="OMPA_2"/>
    <property type="match status" value="1"/>
</dbReference>
<dbReference type="STRING" id="1195763.ABT56_22370"/>
<keyword evidence="3" id="KW-0998">Cell outer membrane</keyword>
<dbReference type="SUPFAM" id="SSF103088">
    <property type="entry name" value="OmpA-like"/>
    <property type="match status" value="1"/>
</dbReference>
<dbReference type="AlphaFoldDB" id="A0A0J1JHH6"/>